<dbReference type="InterPro" id="IPR033714">
    <property type="entry name" value="tRNA_bind_bactPheRS"/>
</dbReference>
<dbReference type="GO" id="GO:0006432">
    <property type="term" value="P:phenylalanyl-tRNA aminoacylation"/>
    <property type="evidence" value="ECO:0007669"/>
    <property type="project" value="InterPro"/>
</dbReference>
<dbReference type="GO" id="GO:0000287">
    <property type="term" value="F:magnesium ion binding"/>
    <property type="evidence" value="ECO:0007669"/>
    <property type="project" value="InterPro"/>
</dbReference>
<dbReference type="SUPFAM" id="SSF56037">
    <property type="entry name" value="PheT/TilS domain"/>
    <property type="match status" value="1"/>
</dbReference>
<evidence type="ECO:0000313" key="16">
    <source>
        <dbReference type="EMBL" id="PIP60550.1"/>
    </source>
</evidence>
<dbReference type="Gene3D" id="3.50.40.10">
    <property type="entry name" value="Phenylalanyl-trna Synthetase, Chain B, domain 3"/>
    <property type="match status" value="1"/>
</dbReference>
<dbReference type="SUPFAM" id="SSF50249">
    <property type="entry name" value="Nucleic acid-binding proteins"/>
    <property type="match status" value="1"/>
</dbReference>
<evidence type="ECO:0000256" key="2">
    <source>
        <dbReference type="ARBA" id="ARBA00017032"/>
    </source>
</evidence>
<keyword evidence="7" id="KW-0547">Nucleotide-binding</keyword>
<dbReference type="FunFam" id="3.50.40.10:FF:000001">
    <property type="entry name" value="Phenylalanine--tRNA ligase beta subunit"/>
    <property type="match status" value="1"/>
</dbReference>
<dbReference type="Proteomes" id="UP000231581">
    <property type="component" value="Unassembled WGS sequence"/>
</dbReference>
<evidence type="ECO:0000313" key="17">
    <source>
        <dbReference type="Proteomes" id="UP000231581"/>
    </source>
</evidence>
<evidence type="ECO:0000256" key="1">
    <source>
        <dbReference type="ARBA" id="ARBA00004496"/>
    </source>
</evidence>
<evidence type="ECO:0000259" key="15">
    <source>
        <dbReference type="PROSITE" id="PS51483"/>
    </source>
</evidence>
<dbReference type="InterPro" id="IPR012340">
    <property type="entry name" value="NA-bd_OB-fold"/>
</dbReference>
<name>A0A2H0BU16_9BACT</name>
<keyword evidence="5 16" id="KW-0436">Ligase</keyword>
<dbReference type="InterPro" id="IPR002547">
    <property type="entry name" value="tRNA-bd_dom"/>
</dbReference>
<reference evidence="16 17" key="1">
    <citation type="submission" date="2017-09" db="EMBL/GenBank/DDBJ databases">
        <title>Depth-based differentiation of microbial function through sediment-hosted aquifers and enrichment of novel symbionts in the deep terrestrial subsurface.</title>
        <authorList>
            <person name="Probst A.J."/>
            <person name="Ladd B."/>
            <person name="Jarett J.K."/>
            <person name="Geller-Mcgrath D.E."/>
            <person name="Sieber C.M."/>
            <person name="Emerson J.B."/>
            <person name="Anantharaman K."/>
            <person name="Thomas B.C."/>
            <person name="Malmstrom R."/>
            <person name="Stieglmeier M."/>
            <person name="Klingl A."/>
            <person name="Woyke T."/>
            <person name="Ryan C.M."/>
            <person name="Banfield J.F."/>
        </authorList>
    </citation>
    <scope>NUCLEOTIDE SEQUENCE [LARGE SCALE GENOMIC DNA]</scope>
    <source>
        <strain evidence="16">CG22_combo_CG10-13_8_21_14_all_47_17</strain>
    </source>
</reference>
<keyword evidence="4 13" id="KW-0820">tRNA-binding</keyword>
<evidence type="ECO:0000256" key="12">
    <source>
        <dbReference type="ARBA" id="ARBA00023146"/>
    </source>
</evidence>
<evidence type="ECO:0000256" key="5">
    <source>
        <dbReference type="ARBA" id="ARBA00022598"/>
    </source>
</evidence>
<dbReference type="PANTHER" id="PTHR10947:SF0">
    <property type="entry name" value="PHENYLALANINE--TRNA LIGASE BETA SUBUNIT"/>
    <property type="match status" value="1"/>
</dbReference>
<gene>
    <name evidence="16" type="primary">pheT</name>
    <name evidence="16" type="ORF">COX00_02355</name>
</gene>
<evidence type="ECO:0000256" key="6">
    <source>
        <dbReference type="ARBA" id="ARBA00022723"/>
    </source>
</evidence>
<proteinExistence type="predicted"/>
<dbReference type="Gene3D" id="3.30.56.10">
    <property type="match status" value="1"/>
</dbReference>
<organism evidence="16 17">
    <name type="scientific">Candidatus Uhrbacteria bacterium CG22_combo_CG10-13_8_21_14_all_47_17</name>
    <dbReference type="NCBI Taxonomy" id="1975041"/>
    <lineage>
        <taxon>Bacteria</taxon>
        <taxon>Candidatus Uhriibacteriota</taxon>
    </lineage>
</organism>
<evidence type="ECO:0000256" key="9">
    <source>
        <dbReference type="ARBA" id="ARBA00022842"/>
    </source>
</evidence>
<dbReference type="InterPro" id="IPR020825">
    <property type="entry name" value="Phe-tRNA_synthase-like_B3/B4"/>
</dbReference>
<feature type="domain" description="TRNA-binding" evidence="14">
    <location>
        <begin position="42"/>
        <end position="161"/>
    </location>
</feature>
<dbReference type="Pfam" id="PF01588">
    <property type="entry name" value="tRNA_bind"/>
    <property type="match status" value="1"/>
</dbReference>
<dbReference type="Gene3D" id="2.40.50.140">
    <property type="entry name" value="Nucleic acid-binding proteins"/>
    <property type="match status" value="1"/>
</dbReference>
<accession>A0A2H0BU16</accession>
<evidence type="ECO:0000256" key="11">
    <source>
        <dbReference type="ARBA" id="ARBA00022917"/>
    </source>
</evidence>
<evidence type="ECO:0000256" key="7">
    <source>
        <dbReference type="ARBA" id="ARBA00022741"/>
    </source>
</evidence>
<keyword evidence="9" id="KW-0460">Magnesium</keyword>
<keyword evidence="8" id="KW-0067">ATP-binding</keyword>
<dbReference type="Pfam" id="PF03483">
    <property type="entry name" value="B3_4"/>
    <property type="match status" value="1"/>
</dbReference>
<dbReference type="GO" id="GO:0005524">
    <property type="term" value="F:ATP binding"/>
    <property type="evidence" value="ECO:0007669"/>
    <property type="project" value="UniProtKB-KW"/>
</dbReference>
<dbReference type="InterPro" id="IPR005146">
    <property type="entry name" value="B3/B4_tRNA-bd"/>
</dbReference>
<dbReference type="InterPro" id="IPR004532">
    <property type="entry name" value="Phe-tRNA-ligase_IIc_bsu_bact"/>
</dbReference>
<feature type="non-terminal residue" evidence="16">
    <location>
        <position position="473"/>
    </location>
</feature>
<dbReference type="NCBIfam" id="TIGR00472">
    <property type="entry name" value="pheT_bact"/>
    <property type="match status" value="1"/>
</dbReference>
<dbReference type="InterPro" id="IPR045060">
    <property type="entry name" value="Phe-tRNA-ligase_IIc_bsu"/>
</dbReference>
<evidence type="ECO:0000256" key="13">
    <source>
        <dbReference type="PROSITE-ProRule" id="PRU00209"/>
    </source>
</evidence>
<evidence type="ECO:0000259" key="14">
    <source>
        <dbReference type="PROSITE" id="PS50886"/>
    </source>
</evidence>
<feature type="domain" description="B5" evidence="15">
    <location>
        <begin position="425"/>
        <end position="473"/>
    </location>
</feature>
<keyword evidence="6" id="KW-0479">Metal-binding</keyword>
<keyword evidence="10 13" id="KW-0694">RNA-binding</keyword>
<dbReference type="AlphaFoldDB" id="A0A2H0BU16"/>
<evidence type="ECO:0000256" key="3">
    <source>
        <dbReference type="ARBA" id="ARBA00022490"/>
    </source>
</evidence>
<evidence type="ECO:0000256" key="8">
    <source>
        <dbReference type="ARBA" id="ARBA00022840"/>
    </source>
</evidence>
<dbReference type="PANTHER" id="PTHR10947">
    <property type="entry name" value="PHENYLALANYL-TRNA SYNTHETASE BETA CHAIN AND LEUCINE-RICH REPEAT-CONTAINING PROTEIN 47"/>
    <property type="match status" value="1"/>
</dbReference>
<dbReference type="SMART" id="SM00873">
    <property type="entry name" value="B3_4"/>
    <property type="match status" value="1"/>
</dbReference>
<comment type="caution">
    <text evidence="16">The sequence shown here is derived from an EMBL/GenBank/DDBJ whole genome shotgun (WGS) entry which is preliminary data.</text>
</comment>
<dbReference type="GO" id="GO:0000049">
    <property type="term" value="F:tRNA binding"/>
    <property type="evidence" value="ECO:0007669"/>
    <property type="project" value="UniProtKB-UniRule"/>
</dbReference>
<dbReference type="EMBL" id="PCSZ01000050">
    <property type="protein sequence ID" value="PIP60550.1"/>
    <property type="molecule type" value="Genomic_DNA"/>
</dbReference>
<keyword evidence="3" id="KW-0963">Cytoplasm</keyword>
<sequence>MNILASYDWLKQYVDLKSVSPDDFSARVSLSGPGVERLYPQGEAFRNIVLGHVVDVKPHPNADKLRIAMVDVSGKKPLEIVCGGSNLRDDQWVAVALANALVRWHGEGEPVRLEPAEIRGIKSDGMICAANEIGLFDAWPHAEREILDLGAALEMSDAKWRASLRPGMNLADVLGFADDVVMDIEVTTNRPDAYAMVGLAREAAAILKKPFTWKPAKLLSKAKQGTTSLKVSVEDKVLCPRYMAVRMSGVNVGPSPWWLKRRLLSAGLRPINTAVDITNFVMLELGQPMHVFDAEKLTGGSVHVRAAKKGERMSALDGETYTLQPSMLVIADAEKPIAVAGVMGGEETGATSDTTDLIFEAASFDPVSIRKTARALNLYSDSQQRFEKGLSTQAPEFALARAIELCFELCGGKLASNIVDVGTTYKPRSYSVSFEQITDLIGVAIKPKDAKDTLDRLGFSLKTDSKKLTATVP</sequence>
<comment type="subcellular location">
    <subcellularLocation>
        <location evidence="1">Cytoplasm</location>
    </subcellularLocation>
</comment>
<dbReference type="CDD" id="cd02796">
    <property type="entry name" value="tRNA_bind_bactPheRS"/>
    <property type="match status" value="1"/>
</dbReference>
<evidence type="ECO:0000256" key="10">
    <source>
        <dbReference type="ARBA" id="ARBA00022884"/>
    </source>
</evidence>
<dbReference type="GO" id="GO:0009328">
    <property type="term" value="C:phenylalanine-tRNA ligase complex"/>
    <property type="evidence" value="ECO:0007669"/>
    <property type="project" value="TreeGrafter"/>
</dbReference>
<dbReference type="GO" id="GO:0004826">
    <property type="term" value="F:phenylalanine-tRNA ligase activity"/>
    <property type="evidence" value="ECO:0007669"/>
    <property type="project" value="InterPro"/>
</dbReference>
<dbReference type="PROSITE" id="PS50886">
    <property type="entry name" value="TRBD"/>
    <property type="match status" value="1"/>
</dbReference>
<keyword evidence="12" id="KW-0030">Aminoacyl-tRNA synthetase</keyword>
<keyword evidence="11" id="KW-0648">Protein biosynthesis</keyword>
<dbReference type="InterPro" id="IPR005147">
    <property type="entry name" value="tRNA_synthase_B5-dom"/>
</dbReference>
<protein>
    <recommendedName>
        <fullName evidence="2">Phenylalanine--tRNA ligase beta subunit</fullName>
    </recommendedName>
</protein>
<dbReference type="PROSITE" id="PS51483">
    <property type="entry name" value="B5"/>
    <property type="match status" value="1"/>
</dbReference>
<evidence type="ECO:0000256" key="4">
    <source>
        <dbReference type="ARBA" id="ARBA00022555"/>
    </source>
</evidence>